<sequence length="462" mass="53783">MKIRKNQIRDKCQSDKYYASIKYMAHSLRGKDRENFIITVCDLNIYLGCICALTCEKNATVEEYIWKTLNNYFEPRKIKFYDKSSGIWKENIKKLNSKDITYYLLACNVMGNMKAIKWYIYNHEVDKAIIIQLAKNMNEEQLVDLIYTLYRSSQNWDKIRGIGSTKSLFLYKNDPRIKKILSGLWYKDRDAFIQLAYDTGWLGDLGKKARKGNRIFIECLVGANKLLLTIELIEEVLCDLESDESSYDTLLKLVLKEKGERKQFAYILYIQKINNGYVMKAKDYAILKGLGRPSQKIVNYFIPFFLDLVNGDFRTNINLFELGDALSNVIVKPNKITPKVGYARNKNLNIALKTTKNIDLKKVLFFYFNTTMSVKASLDELFRLLNMYHDVQPSELIRELKLFPIWVKATGIEQGKSNNITTENYLKIEPQIGIGNVILMSIVDYDYVLKEFIAKPYTGSFF</sequence>
<organism evidence="1 2">
    <name type="scientific">Roseburia intestinalis</name>
    <dbReference type="NCBI Taxonomy" id="166486"/>
    <lineage>
        <taxon>Bacteria</taxon>
        <taxon>Bacillati</taxon>
        <taxon>Bacillota</taxon>
        <taxon>Clostridia</taxon>
        <taxon>Lachnospirales</taxon>
        <taxon>Lachnospiraceae</taxon>
        <taxon>Roseburia</taxon>
    </lineage>
</organism>
<protein>
    <submittedName>
        <fullName evidence="1">Uncharacterized protein</fullName>
    </submittedName>
</protein>
<evidence type="ECO:0000313" key="2">
    <source>
        <dbReference type="Proteomes" id="UP000478483"/>
    </source>
</evidence>
<dbReference type="EMBL" id="WNAJ01000049">
    <property type="protein sequence ID" value="MTR87236.1"/>
    <property type="molecule type" value="Genomic_DNA"/>
</dbReference>
<name>A0A6L6LB54_9FIRM</name>
<proteinExistence type="predicted"/>
<reference evidence="1 2" key="1">
    <citation type="journal article" date="2019" name="Nat. Med.">
        <title>A library of human gut bacterial isolates paired with longitudinal multiomics data enables mechanistic microbiome research.</title>
        <authorList>
            <person name="Poyet M."/>
            <person name="Groussin M."/>
            <person name="Gibbons S.M."/>
            <person name="Avila-Pacheco J."/>
            <person name="Jiang X."/>
            <person name="Kearney S.M."/>
            <person name="Perrotta A.R."/>
            <person name="Berdy B."/>
            <person name="Zhao S."/>
            <person name="Lieberman T.D."/>
            <person name="Swanson P.K."/>
            <person name="Smith M."/>
            <person name="Roesemann S."/>
            <person name="Alexander J.E."/>
            <person name="Rich S.A."/>
            <person name="Livny J."/>
            <person name="Vlamakis H."/>
            <person name="Clish C."/>
            <person name="Bullock K."/>
            <person name="Deik A."/>
            <person name="Scott J."/>
            <person name="Pierce K.A."/>
            <person name="Xavier R.J."/>
            <person name="Alm E.J."/>
        </authorList>
    </citation>
    <scope>NUCLEOTIDE SEQUENCE [LARGE SCALE GENOMIC DNA]</scope>
    <source>
        <strain evidence="1 2">BIOML-A1</strain>
    </source>
</reference>
<dbReference type="Proteomes" id="UP000478483">
    <property type="component" value="Unassembled WGS sequence"/>
</dbReference>
<comment type="caution">
    <text evidence="1">The sequence shown here is derived from an EMBL/GenBank/DDBJ whole genome shotgun (WGS) entry which is preliminary data.</text>
</comment>
<accession>A0A6L6LB54</accession>
<dbReference type="AlphaFoldDB" id="A0A6L6LB54"/>
<gene>
    <name evidence="1" type="ORF">GMD50_19935</name>
</gene>
<dbReference type="RefSeq" id="WP_118413625.1">
    <property type="nucleotide sequence ID" value="NZ_JADNLD010000049.1"/>
</dbReference>
<evidence type="ECO:0000313" key="1">
    <source>
        <dbReference type="EMBL" id="MTR87236.1"/>
    </source>
</evidence>